<comment type="caution">
    <text evidence="5">The sequence shown here is derived from an EMBL/GenBank/DDBJ whole genome shotgun (WGS) entry which is preliminary data.</text>
</comment>
<dbReference type="OrthoDB" id="2019644at2759"/>
<dbReference type="GO" id="GO:0017056">
    <property type="term" value="F:structural constituent of nuclear pore"/>
    <property type="evidence" value="ECO:0007669"/>
    <property type="project" value="TreeGrafter"/>
</dbReference>
<keyword evidence="3" id="KW-0813">Transport</keyword>
<evidence type="ECO:0000313" key="5">
    <source>
        <dbReference type="EMBL" id="PNS19250.1"/>
    </source>
</evidence>
<name>A0A2K1QWB4_9PEZI</name>
<dbReference type="Proteomes" id="UP000243797">
    <property type="component" value="Unassembled WGS sequence"/>
</dbReference>
<reference evidence="5 6" key="1">
    <citation type="submission" date="2017-06" db="EMBL/GenBank/DDBJ databases">
        <title>Draft genome sequence of a variant of Elsinoe murrayae.</title>
        <authorList>
            <person name="Cheng Q."/>
        </authorList>
    </citation>
    <scope>NUCLEOTIDE SEQUENCE [LARGE SCALE GENOMIC DNA]</scope>
    <source>
        <strain evidence="5 6">CQ-2017a</strain>
    </source>
</reference>
<dbReference type="PANTHER" id="PTHR31344">
    <property type="entry name" value="NUCLEAR PORE COMPLEX PROTEIN NUP205"/>
    <property type="match status" value="1"/>
</dbReference>
<dbReference type="InParanoid" id="A0A2K1QWB4"/>
<evidence type="ECO:0000256" key="3">
    <source>
        <dbReference type="ARBA" id="ARBA00022448"/>
    </source>
</evidence>
<evidence type="ECO:0000313" key="6">
    <source>
        <dbReference type="Proteomes" id="UP000243797"/>
    </source>
</evidence>
<keyword evidence="4" id="KW-0539">Nucleus</keyword>
<sequence length="1655" mass="183689">MEDLDSLTRLQGLQADLIAFSESRLQTVDRLWAELEYSIVDFRKLLDKRQKNENSRRAIQSDRITVEEVDYGINDEFRQEAIQVAEELDLDELDAAGLVLRTQQLNAELNRPPSLGSIIHFHENRELVLDALRLVLHQACDLDMEPDQRETLTRVVTFVLQDAPDKPIPRSTYWRRCLQGMEDIESWIRRLRDRLASIQVIGETTASATNVLEFQRGSLVRQHESLGMILRSLVSLGHTSIDDYKHLTTRLSLLDSFDELTVHYTLVLIEFPSVFGADGQASLRDARSMDQTFSDTTDATRWRLADFRGAAAVFWLAEYSGRYVDGINGSPLQNVNLHKEADARDDRVMAALRDGAFHFLLLVCSKIRTQQWHDPAKTGLVQFLLSDSRTERAAPLAISSAFEDVLSDQLQIFVESLISNMPDTIRRLKAEEDDQRRNLILSQSEQETSLHLERFMTIIAYAYEGDSAAALETFWTDRESNMYGFLKWSSKRQSTPRAAAFCEMFRAIAEDEKCSEKAHTFLLQGDIDVKARRGASLSWMQIFSELTFYAERLRESRGALTSYNEGPAERMSEPESALMLECYLRLATHMCGSSSDARHFLLSHPDFRLHEVLFDLCRSDIESRFKACAYFALAALMTDKTMEISYGMWSTFDEWICGIAGGRGGPPKLSPSQPTTETAMLARLRPIANGFEESNAFIRFLNSLVQLPSDQQELNDALPYPEQLGVNYRMIGIDQYADFVLGTLMTGILPSLEDSQQIWQLRCACLDFIFICLSSFNEDLVIFGNLTDINVDEAITTSSLISYVKLHPFARVMEWMFNDSVVAQLFAASHADPALLSGSSHDSPVVTSVARAVQVIDLILTKQVTYLDIVRPVVKMHSAARSRQVANPTLATFDDAILTDLKLVVDLGLYCSTAFESLTSLSLNLLQRLAQSRKLAGPVVRLGEGTSQPSRILAALQQADDVDLITASFIAPLQIEAREFELGVDSPGYGIKLSILDLLNKSLDVSTSRPGLAHCLLGFRCTDRTITIPQDSRFSTGQSLFHAIARLYAETASPEPVSTSLAVVRGKASEILRKLYKSPVTSELILAELRESGFNEEVAVSQVPVLSVTPRAVFEDKIEFLTSDSSLTFRDMIAERAAYFEHQALELRSATALQSSSLRDRTSSSVMGVTTIATGEKVQHATIFELFDFFDEHLVQTAQGPKLHYFKAINFGDFMMDDGNGERLYDKRMVKELILLHIADLRRRGELGPLDAPVEENEHLAACYDEAETLTMFLDALNRSHSINKTQRIACMAWVQLVSVMLTDGGLDGVQKTSFIIRALEVILPKVDIGLEGQSSFLVPLMRLVHNLVKHSSSTTTPVPADRLSAAFRTSLSCISLSSDSSDSTSQGSELREIAYQTASLILASPTTPLAREARRASESAGSRLLETVTDDVLASSPSLRNSSLLLLSSLVDLFSSQKSAYVIRSLSHSNFISTLTDNLRLIPTIFSSPRSKSDLDALLSTTRSSLALLLRIAKDTQGATRVLEAGLFSAVKESGLFTADPELAGEMMEGDAALVTFYGLLAGVLRVVAAVVTVKGERNEGVCTAARAFLTESRGCLLAVLKAVRKAEGLREQMREVLAEVLDGFQVVIWGTGFLDAEGTPTKAASGRLGMAFT</sequence>
<dbReference type="Pfam" id="PF11894">
    <property type="entry name" value="Nup192"/>
    <property type="match status" value="1"/>
</dbReference>
<evidence type="ECO:0000256" key="2">
    <source>
        <dbReference type="ARBA" id="ARBA00005892"/>
    </source>
</evidence>
<comment type="similarity">
    <text evidence="2">Belongs to the NUP186/NUP192/NUP205 family.</text>
</comment>
<keyword evidence="6" id="KW-1185">Reference proteome</keyword>
<dbReference type="InterPro" id="IPR021827">
    <property type="entry name" value="Nup186/Nup192/Nup205"/>
</dbReference>
<gene>
    <name evidence="5" type="ORF">CAC42_2427</name>
</gene>
<proteinExistence type="inferred from homology"/>
<evidence type="ECO:0008006" key="7">
    <source>
        <dbReference type="Google" id="ProtNLM"/>
    </source>
</evidence>
<evidence type="ECO:0000256" key="1">
    <source>
        <dbReference type="ARBA" id="ARBA00004123"/>
    </source>
</evidence>
<dbReference type="FunCoup" id="A0A2K1QWB4">
    <property type="interactions" value="146"/>
</dbReference>
<evidence type="ECO:0000256" key="4">
    <source>
        <dbReference type="ARBA" id="ARBA00023242"/>
    </source>
</evidence>
<dbReference type="GO" id="GO:0006999">
    <property type="term" value="P:nuclear pore organization"/>
    <property type="evidence" value="ECO:0007669"/>
    <property type="project" value="TreeGrafter"/>
</dbReference>
<dbReference type="GO" id="GO:0044611">
    <property type="term" value="C:nuclear pore inner ring"/>
    <property type="evidence" value="ECO:0007669"/>
    <property type="project" value="TreeGrafter"/>
</dbReference>
<accession>A0A2K1QWB4</accession>
<dbReference type="EMBL" id="NKHZ01000032">
    <property type="protein sequence ID" value="PNS19250.1"/>
    <property type="molecule type" value="Genomic_DNA"/>
</dbReference>
<comment type="subcellular location">
    <subcellularLocation>
        <location evidence="1">Nucleus</location>
    </subcellularLocation>
</comment>
<dbReference type="PANTHER" id="PTHR31344:SF0">
    <property type="entry name" value="NUCLEAR PORE COMPLEX PROTEIN NUP205"/>
    <property type="match status" value="1"/>
</dbReference>
<dbReference type="STRING" id="2082308.A0A2K1QWB4"/>
<protein>
    <recommendedName>
        <fullName evidence="7">Nucleoporin NUP192</fullName>
    </recommendedName>
</protein>
<organism evidence="5 6">
    <name type="scientific">Sphaceloma murrayae</name>
    <dbReference type="NCBI Taxonomy" id="2082308"/>
    <lineage>
        <taxon>Eukaryota</taxon>
        <taxon>Fungi</taxon>
        <taxon>Dikarya</taxon>
        <taxon>Ascomycota</taxon>
        <taxon>Pezizomycotina</taxon>
        <taxon>Dothideomycetes</taxon>
        <taxon>Dothideomycetidae</taxon>
        <taxon>Myriangiales</taxon>
        <taxon>Elsinoaceae</taxon>
        <taxon>Sphaceloma</taxon>
    </lineage>
</organism>